<feature type="non-terminal residue" evidence="2">
    <location>
        <position position="103"/>
    </location>
</feature>
<gene>
    <name evidence="2" type="ORF">EWB00_000872</name>
</gene>
<keyword evidence="3" id="KW-1185">Reference proteome</keyword>
<sequence>KRSRKLLDSADERKSSGSGNLLISSHPGLPNLIQAAYQLPSKCICTSSVISSLVCEEGINIVTIYRGFRYLNVRNGYQVCISKPIHQLQCQLIGRDNCLGRCY</sequence>
<dbReference type="AlphaFoldDB" id="A0A4Z2DHV9"/>
<evidence type="ECO:0000256" key="1">
    <source>
        <dbReference type="SAM" id="MobiDB-lite"/>
    </source>
</evidence>
<proteinExistence type="predicted"/>
<evidence type="ECO:0000313" key="3">
    <source>
        <dbReference type="Proteomes" id="UP000311919"/>
    </source>
</evidence>
<reference evidence="2 3" key="1">
    <citation type="submission" date="2019-03" db="EMBL/GenBank/DDBJ databases">
        <title>An improved genome assembly of the fluke Schistosoma japonicum.</title>
        <authorList>
            <person name="Hu W."/>
            <person name="Luo F."/>
            <person name="Yin M."/>
            <person name="Mo X."/>
            <person name="Sun C."/>
            <person name="Wu Q."/>
            <person name="Zhu B."/>
            <person name="Xiang M."/>
            <person name="Wang J."/>
            <person name="Wang Y."/>
            <person name="Zhang T."/>
            <person name="Xu B."/>
            <person name="Zheng H."/>
            <person name="Feng Z."/>
        </authorList>
    </citation>
    <scope>NUCLEOTIDE SEQUENCE [LARGE SCALE GENOMIC DNA]</scope>
    <source>
        <strain evidence="2">HuSjv2</strain>
        <tissue evidence="2">Worms</tissue>
    </source>
</reference>
<accession>A0A4Z2DHV9</accession>
<feature type="compositionally biased region" description="Basic and acidic residues" evidence="1">
    <location>
        <begin position="1"/>
        <end position="15"/>
    </location>
</feature>
<name>A0A4Z2DHV9_SCHJA</name>
<organism evidence="2 3">
    <name type="scientific">Schistosoma japonicum</name>
    <name type="common">Blood fluke</name>
    <dbReference type="NCBI Taxonomy" id="6182"/>
    <lineage>
        <taxon>Eukaryota</taxon>
        <taxon>Metazoa</taxon>
        <taxon>Spiralia</taxon>
        <taxon>Lophotrochozoa</taxon>
        <taxon>Platyhelminthes</taxon>
        <taxon>Trematoda</taxon>
        <taxon>Digenea</taxon>
        <taxon>Strigeidida</taxon>
        <taxon>Schistosomatoidea</taxon>
        <taxon>Schistosomatidae</taxon>
        <taxon>Schistosoma</taxon>
    </lineage>
</organism>
<dbReference type="Proteomes" id="UP000311919">
    <property type="component" value="Unassembled WGS sequence"/>
</dbReference>
<protein>
    <submittedName>
        <fullName evidence="2">Uncharacterized protein</fullName>
    </submittedName>
</protein>
<feature type="non-terminal residue" evidence="2">
    <location>
        <position position="1"/>
    </location>
</feature>
<dbReference type="EMBL" id="SKCS01000137">
    <property type="protein sequence ID" value="TNN16018.1"/>
    <property type="molecule type" value="Genomic_DNA"/>
</dbReference>
<comment type="caution">
    <text evidence="2">The sequence shown here is derived from an EMBL/GenBank/DDBJ whole genome shotgun (WGS) entry which is preliminary data.</text>
</comment>
<evidence type="ECO:0000313" key="2">
    <source>
        <dbReference type="EMBL" id="TNN16018.1"/>
    </source>
</evidence>
<feature type="region of interest" description="Disordered" evidence="1">
    <location>
        <begin position="1"/>
        <end position="22"/>
    </location>
</feature>